<dbReference type="Pfam" id="PF06652">
    <property type="entry name" value="Methuselah_N"/>
    <property type="match status" value="1"/>
</dbReference>
<keyword evidence="12" id="KW-0807">Transducer</keyword>
<evidence type="ECO:0000256" key="10">
    <source>
        <dbReference type="ARBA" id="ARBA00023170"/>
    </source>
</evidence>
<dbReference type="GO" id="GO:0004930">
    <property type="term" value="F:G protein-coupled receptor activity"/>
    <property type="evidence" value="ECO:0007669"/>
    <property type="project" value="UniProtKB-KW"/>
</dbReference>
<feature type="transmembrane region" description="Helical" evidence="13">
    <location>
        <begin position="120"/>
        <end position="139"/>
    </location>
</feature>
<feature type="domain" description="Methuselah N-terminal" evidence="14">
    <location>
        <begin position="6"/>
        <end position="106"/>
    </location>
</feature>
<keyword evidence="6 13" id="KW-1133">Transmembrane helix</keyword>
<feature type="transmembrane region" description="Helical" evidence="13">
    <location>
        <begin position="280"/>
        <end position="304"/>
    </location>
</feature>
<dbReference type="PANTHER" id="PTHR46953">
    <property type="entry name" value="G-PROTEIN COUPLED RECEPTOR MTH-LIKE 1-RELATED"/>
    <property type="match status" value="1"/>
</dbReference>
<keyword evidence="7" id="KW-0297">G-protein coupled receptor</keyword>
<proteinExistence type="inferred from homology"/>
<sequence length="387" mass="46211">QNNFTVQLCCQPSEYFNMSQYKCQPLEKNINVKWNLKLDYLNKTEKELSIFKDVPPEVNLPCEKPEIMYWKLNEAIDINIVKNMEYCFTPFHLENTNKYVLLPLDCIWELHFLFAFRHEYIYLLSGFFLIPTAFVYIILKPLNATLMGKCFIGYLCSVIATNGLYLIIAQMLQMKYRLPNLIYILIGFIHFYLNMVIVYWLNVLGFDAWKNLSELGEDLSPNEKRKRFWFYSTYVWIMGAITTIPTVWRNVSVIIDYCGKYKRSKTCVSLTYIILYTDMYFAPLVMIILTINFLIFCSVSWKVYNIRRKFAATMYRNRFLQENSTICLRLFLLLGPQWMVMYILKDYKHIEILITCLSYVESFLIFIIFVLRKNVLKLLLEKIKIKN</sequence>
<dbReference type="SUPFAM" id="SSF63877">
    <property type="entry name" value="Methuselah ectodomain"/>
    <property type="match status" value="1"/>
</dbReference>
<keyword evidence="10" id="KW-0675">Receptor</keyword>
<evidence type="ECO:0000256" key="12">
    <source>
        <dbReference type="ARBA" id="ARBA00023224"/>
    </source>
</evidence>
<evidence type="ECO:0000256" key="7">
    <source>
        <dbReference type="ARBA" id="ARBA00023040"/>
    </source>
</evidence>
<feature type="transmembrane region" description="Helical" evidence="13">
    <location>
        <begin position="181"/>
        <end position="201"/>
    </location>
</feature>
<comment type="subcellular location">
    <subcellularLocation>
        <location evidence="1">Cell membrane</location>
        <topology evidence="1">Multi-pass membrane protein</topology>
    </subcellularLocation>
</comment>
<keyword evidence="16" id="KW-1185">Reference proteome</keyword>
<dbReference type="OrthoDB" id="8030134at2759"/>
<protein>
    <recommendedName>
        <fullName evidence="14">Methuselah N-terminal domain-containing protein</fullName>
    </recommendedName>
</protein>
<evidence type="ECO:0000256" key="6">
    <source>
        <dbReference type="ARBA" id="ARBA00022989"/>
    </source>
</evidence>
<dbReference type="Proteomes" id="UP000037069">
    <property type="component" value="Unassembled WGS sequence"/>
</dbReference>
<evidence type="ECO:0000256" key="11">
    <source>
        <dbReference type="ARBA" id="ARBA00023180"/>
    </source>
</evidence>
<evidence type="ECO:0000313" key="16">
    <source>
        <dbReference type="Proteomes" id="UP000037069"/>
    </source>
</evidence>
<feature type="non-terminal residue" evidence="15">
    <location>
        <position position="1"/>
    </location>
</feature>
<evidence type="ECO:0000256" key="9">
    <source>
        <dbReference type="ARBA" id="ARBA00023157"/>
    </source>
</evidence>
<dbReference type="AlphaFoldDB" id="A0A0L0C6W1"/>
<keyword evidence="8 13" id="KW-0472">Membrane</keyword>
<keyword evidence="3" id="KW-1003">Cell membrane</keyword>
<comment type="caution">
    <text evidence="15">The sequence shown here is derived from an EMBL/GenBank/DDBJ whole genome shotgun (WGS) entry which is preliminary data.</text>
</comment>
<dbReference type="InterPro" id="IPR036272">
    <property type="entry name" value="Methuselah_N_sf"/>
</dbReference>
<evidence type="ECO:0000313" key="15">
    <source>
        <dbReference type="EMBL" id="KNC27174.1"/>
    </source>
</evidence>
<comment type="similarity">
    <text evidence="2">Belongs to the G-protein coupled receptor 2 family. Mth subfamily.</text>
</comment>
<evidence type="ECO:0000256" key="2">
    <source>
        <dbReference type="ARBA" id="ARBA00008979"/>
    </source>
</evidence>
<keyword evidence="9" id="KW-1015">Disulfide bond</keyword>
<dbReference type="PANTHER" id="PTHR46953:SF1">
    <property type="entry name" value="G-PROTEIN COUPLED RECEPTOR MTH-LIKE 1-RELATED"/>
    <property type="match status" value="1"/>
</dbReference>
<reference evidence="15 16" key="1">
    <citation type="journal article" date="2015" name="Nat. Commun.">
        <title>Lucilia cuprina genome unlocks parasitic fly biology to underpin future interventions.</title>
        <authorList>
            <person name="Anstead C.A."/>
            <person name="Korhonen P.K."/>
            <person name="Young N.D."/>
            <person name="Hall R.S."/>
            <person name="Jex A.R."/>
            <person name="Murali S.C."/>
            <person name="Hughes D.S."/>
            <person name="Lee S.F."/>
            <person name="Perry T."/>
            <person name="Stroehlein A.J."/>
            <person name="Ansell B.R."/>
            <person name="Breugelmans B."/>
            <person name="Hofmann A."/>
            <person name="Qu J."/>
            <person name="Dugan S."/>
            <person name="Lee S.L."/>
            <person name="Chao H."/>
            <person name="Dinh H."/>
            <person name="Han Y."/>
            <person name="Doddapaneni H.V."/>
            <person name="Worley K.C."/>
            <person name="Muzny D.M."/>
            <person name="Ioannidis P."/>
            <person name="Waterhouse R.M."/>
            <person name="Zdobnov E.M."/>
            <person name="James P.J."/>
            <person name="Bagnall N.H."/>
            <person name="Kotze A.C."/>
            <person name="Gibbs R.A."/>
            <person name="Richards S."/>
            <person name="Batterham P."/>
            <person name="Gasser R.B."/>
        </authorList>
    </citation>
    <scope>NUCLEOTIDE SEQUENCE [LARGE SCALE GENOMIC DNA]</scope>
    <source>
        <strain evidence="15 16">LS</strain>
        <tissue evidence="15">Full body</tissue>
    </source>
</reference>
<feature type="transmembrane region" description="Helical" evidence="13">
    <location>
        <begin position="151"/>
        <end position="169"/>
    </location>
</feature>
<evidence type="ECO:0000256" key="3">
    <source>
        <dbReference type="ARBA" id="ARBA00022475"/>
    </source>
</evidence>
<accession>A0A0L0C6W1</accession>
<evidence type="ECO:0000256" key="8">
    <source>
        <dbReference type="ARBA" id="ARBA00023136"/>
    </source>
</evidence>
<dbReference type="EMBL" id="JRES01000932">
    <property type="protein sequence ID" value="KNC27174.1"/>
    <property type="molecule type" value="Genomic_DNA"/>
</dbReference>
<feature type="transmembrane region" description="Helical" evidence="13">
    <location>
        <begin position="228"/>
        <end position="248"/>
    </location>
</feature>
<name>A0A0L0C6W1_LUCCU</name>
<dbReference type="GO" id="GO:0005886">
    <property type="term" value="C:plasma membrane"/>
    <property type="evidence" value="ECO:0007669"/>
    <property type="project" value="UniProtKB-SubCell"/>
</dbReference>
<dbReference type="InterPro" id="IPR023311">
    <property type="entry name" value="Methusela_ecto_dom_2"/>
</dbReference>
<evidence type="ECO:0000256" key="4">
    <source>
        <dbReference type="ARBA" id="ARBA00022692"/>
    </source>
</evidence>
<evidence type="ECO:0000256" key="1">
    <source>
        <dbReference type="ARBA" id="ARBA00004651"/>
    </source>
</evidence>
<evidence type="ECO:0000256" key="5">
    <source>
        <dbReference type="ARBA" id="ARBA00022729"/>
    </source>
</evidence>
<dbReference type="InterPro" id="IPR010596">
    <property type="entry name" value="Methuselah_N_dom"/>
</dbReference>
<keyword evidence="11" id="KW-0325">Glycoprotein</keyword>
<organism evidence="15 16">
    <name type="scientific">Lucilia cuprina</name>
    <name type="common">Green bottle fly</name>
    <name type="synonym">Australian sheep blowfly</name>
    <dbReference type="NCBI Taxonomy" id="7375"/>
    <lineage>
        <taxon>Eukaryota</taxon>
        <taxon>Metazoa</taxon>
        <taxon>Ecdysozoa</taxon>
        <taxon>Arthropoda</taxon>
        <taxon>Hexapoda</taxon>
        <taxon>Insecta</taxon>
        <taxon>Pterygota</taxon>
        <taxon>Neoptera</taxon>
        <taxon>Endopterygota</taxon>
        <taxon>Diptera</taxon>
        <taxon>Brachycera</taxon>
        <taxon>Muscomorpha</taxon>
        <taxon>Oestroidea</taxon>
        <taxon>Calliphoridae</taxon>
        <taxon>Luciliinae</taxon>
        <taxon>Lucilia</taxon>
    </lineage>
</organism>
<keyword evidence="4 13" id="KW-0812">Transmembrane</keyword>
<dbReference type="Gene3D" id="1.20.1070.10">
    <property type="entry name" value="Rhodopsin 7-helix transmembrane proteins"/>
    <property type="match status" value="1"/>
</dbReference>
<gene>
    <name evidence="15" type="ORF">FF38_13836</name>
</gene>
<dbReference type="Gene3D" id="2.170.180.11">
    <property type="entry name" value="Methuselah ectodomain, domain 2"/>
    <property type="match status" value="1"/>
</dbReference>
<keyword evidence="5" id="KW-0732">Signal</keyword>
<evidence type="ECO:0000256" key="13">
    <source>
        <dbReference type="SAM" id="Phobius"/>
    </source>
</evidence>
<feature type="transmembrane region" description="Helical" evidence="13">
    <location>
        <begin position="325"/>
        <end position="344"/>
    </location>
</feature>
<feature type="transmembrane region" description="Helical" evidence="13">
    <location>
        <begin position="350"/>
        <end position="371"/>
    </location>
</feature>
<dbReference type="InterPro" id="IPR052808">
    <property type="entry name" value="GPCR_Mth-like"/>
</dbReference>
<evidence type="ECO:0000259" key="14">
    <source>
        <dbReference type="Pfam" id="PF06652"/>
    </source>
</evidence>